<dbReference type="Gene3D" id="3.30.40.100">
    <property type="match status" value="1"/>
</dbReference>
<feature type="compositionally biased region" description="Low complexity" evidence="9">
    <location>
        <begin position="897"/>
        <end position="912"/>
    </location>
</feature>
<dbReference type="GO" id="GO:0005634">
    <property type="term" value="C:nucleus"/>
    <property type="evidence" value="ECO:0007669"/>
    <property type="project" value="UniProtKB-SubCell"/>
</dbReference>
<feature type="domain" description="CW-type" evidence="11">
    <location>
        <begin position="724"/>
        <end position="774"/>
    </location>
</feature>
<evidence type="ECO:0000313" key="12">
    <source>
        <dbReference type="EMBL" id="KXG36480.1"/>
    </source>
</evidence>
<evidence type="ECO:0000256" key="6">
    <source>
        <dbReference type="ARBA" id="ARBA00023125"/>
    </source>
</evidence>
<feature type="compositionally biased region" description="Pro residues" evidence="9">
    <location>
        <begin position="43"/>
        <end position="53"/>
    </location>
</feature>
<dbReference type="Pfam" id="PF07496">
    <property type="entry name" value="zf-CW"/>
    <property type="match status" value="1"/>
</dbReference>
<evidence type="ECO:0000256" key="5">
    <source>
        <dbReference type="ARBA" id="ARBA00023015"/>
    </source>
</evidence>
<feature type="region of interest" description="Disordered" evidence="9">
    <location>
        <begin position="871"/>
        <end position="968"/>
    </location>
</feature>
<protein>
    <recommendedName>
        <fullName evidence="14">B3 domain-containing transcription factor VAL3</fullName>
    </recommendedName>
</protein>
<dbReference type="Gramene" id="KXG36480">
    <property type="protein sequence ID" value="KXG36480"/>
    <property type="gene ID" value="SORBI_3002G339800"/>
</dbReference>
<dbReference type="EMBL" id="CM000761">
    <property type="protein sequence ID" value="KXG36481.2"/>
    <property type="molecule type" value="Genomic_DNA"/>
</dbReference>
<proteinExistence type="predicted"/>
<keyword evidence="6" id="KW-0238">DNA-binding</keyword>
<dbReference type="Pfam" id="PF25813">
    <property type="entry name" value="zf_VAL1_N"/>
    <property type="match status" value="1"/>
</dbReference>
<dbReference type="PROSITE" id="PS50863">
    <property type="entry name" value="B3"/>
    <property type="match status" value="1"/>
</dbReference>
<dbReference type="Pfam" id="PF02362">
    <property type="entry name" value="B3"/>
    <property type="match status" value="1"/>
</dbReference>
<dbReference type="CDD" id="cd10017">
    <property type="entry name" value="B3_DNA"/>
    <property type="match status" value="1"/>
</dbReference>
<keyword evidence="2" id="KW-0479">Metal-binding</keyword>
<gene>
    <name evidence="12" type="ORF">SORBI_3002G339800</name>
</gene>
<evidence type="ECO:0008006" key="14">
    <source>
        <dbReference type="Google" id="ProtNLM"/>
    </source>
</evidence>
<dbReference type="GO" id="GO:0003677">
    <property type="term" value="F:DNA binding"/>
    <property type="evidence" value="ECO:0007669"/>
    <property type="project" value="UniProtKB-KW"/>
</dbReference>
<feature type="compositionally biased region" description="Basic and acidic residues" evidence="9">
    <location>
        <begin position="356"/>
        <end position="370"/>
    </location>
</feature>
<evidence type="ECO:0000256" key="4">
    <source>
        <dbReference type="ARBA" id="ARBA00022833"/>
    </source>
</evidence>
<evidence type="ECO:0000256" key="3">
    <source>
        <dbReference type="ARBA" id="ARBA00022771"/>
    </source>
</evidence>
<dbReference type="InterPro" id="IPR015300">
    <property type="entry name" value="DNA-bd_pseudobarrel_sf"/>
</dbReference>
<feature type="compositionally biased region" description="Low complexity" evidence="9">
    <location>
        <begin position="27"/>
        <end position="42"/>
    </location>
</feature>
<dbReference type="OMA" id="AGMNQIM"/>
<dbReference type="GO" id="GO:0006355">
    <property type="term" value="P:regulation of DNA-templated transcription"/>
    <property type="evidence" value="ECO:0007669"/>
    <property type="project" value="UniProtKB-ARBA"/>
</dbReference>
<dbReference type="FunCoup" id="A0A1B6QF04">
    <property type="interactions" value="27"/>
</dbReference>
<dbReference type="PROSITE" id="PS51050">
    <property type="entry name" value="ZF_CW"/>
    <property type="match status" value="1"/>
</dbReference>
<dbReference type="Gene3D" id="2.40.330.10">
    <property type="entry name" value="DNA-binding pseudobarrel domain"/>
    <property type="match status" value="1"/>
</dbReference>
<name>A0A1B6QF04_SORBI</name>
<comment type="subcellular location">
    <subcellularLocation>
        <location evidence="1">Nucleus</location>
    </subcellularLocation>
</comment>
<evidence type="ECO:0000259" key="11">
    <source>
        <dbReference type="PROSITE" id="PS51050"/>
    </source>
</evidence>
<accession>A0A1B6QF04</accession>
<feature type="region of interest" description="Disordered" evidence="9">
    <location>
        <begin position="293"/>
        <end position="371"/>
    </location>
</feature>
<keyword evidence="13" id="KW-1185">Reference proteome</keyword>
<evidence type="ECO:0000256" key="1">
    <source>
        <dbReference type="ARBA" id="ARBA00004123"/>
    </source>
</evidence>
<evidence type="ECO:0000256" key="2">
    <source>
        <dbReference type="ARBA" id="ARBA00022723"/>
    </source>
</evidence>
<feature type="compositionally biased region" description="Basic and acidic residues" evidence="9">
    <location>
        <begin position="876"/>
        <end position="887"/>
    </location>
</feature>
<evidence type="ECO:0000256" key="8">
    <source>
        <dbReference type="ARBA" id="ARBA00023242"/>
    </source>
</evidence>
<dbReference type="InterPro" id="IPR057743">
    <property type="entry name" value="Zfn_VAL1-3_N"/>
</dbReference>
<evidence type="ECO:0000256" key="7">
    <source>
        <dbReference type="ARBA" id="ARBA00023163"/>
    </source>
</evidence>
<dbReference type="InterPro" id="IPR003340">
    <property type="entry name" value="B3_DNA-bd"/>
</dbReference>
<evidence type="ECO:0000313" key="13">
    <source>
        <dbReference type="Proteomes" id="UP000000768"/>
    </source>
</evidence>
<dbReference type="SUPFAM" id="SSF101936">
    <property type="entry name" value="DNA-binding pseudobarrel domain"/>
    <property type="match status" value="1"/>
</dbReference>
<keyword evidence="3" id="KW-0863">Zinc-finger</keyword>
<accession>A0A1B6QEY1</accession>
<dbReference type="GO" id="GO:0008270">
    <property type="term" value="F:zinc ion binding"/>
    <property type="evidence" value="ECO:0007669"/>
    <property type="project" value="UniProtKB-KW"/>
</dbReference>
<keyword evidence="8" id="KW-0539">Nucleus</keyword>
<feature type="compositionally biased region" description="Polar residues" evidence="9">
    <location>
        <begin position="569"/>
        <end position="581"/>
    </location>
</feature>
<dbReference type="InterPro" id="IPR011124">
    <property type="entry name" value="Znf_CW"/>
</dbReference>
<dbReference type="STRING" id="4558.A0A1B6QF04"/>
<dbReference type="AlphaFoldDB" id="A0A1B6QF04"/>
<feature type="compositionally biased region" description="Pro residues" evidence="9">
    <location>
        <begin position="60"/>
        <end position="74"/>
    </location>
</feature>
<dbReference type="InParanoid" id="A0A1B6QF04"/>
<feature type="domain" description="TF-B3" evidence="10">
    <location>
        <begin position="469"/>
        <end position="570"/>
    </location>
</feature>
<dbReference type="PANTHER" id="PTHR46245:SF10">
    <property type="entry name" value="B3 DOMAIN-CONTAINING TRANSCRIPTION FACTOR VAL3"/>
    <property type="match status" value="1"/>
</dbReference>
<keyword evidence="5" id="KW-0805">Transcription regulation</keyword>
<reference evidence="13" key="3">
    <citation type="journal article" date="2018" name="Plant J.">
        <title>The Sorghum bicolor reference genome: improved assembly, gene annotations, a transcriptome atlas, and signatures of genome organization.</title>
        <authorList>
            <person name="McCormick R.F."/>
            <person name="Truong S.K."/>
            <person name="Sreedasyam A."/>
            <person name="Jenkins J."/>
            <person name="Shu S."/>
            <person name="Sims D."/>
            <person name="Kennedy M."/>
            <person name="Amirebrahimi M."/>
            <person name="Weers B.D."/>
            <person name="McKinley B."/>
            <person name="Mattison A."/>
            <person name="Morishige D.T."/>
            <person name="Grimwood J."/>
            <person name="Schmutz J."/>
            <person name="Mullet J.E."/>
        </authorList>
    </citation>
    <scope>NUCLEOTIDE SEQUENCE [LARGE SCALE GENOMIC DNA]</scope>
    <source>
        <strain evidence="13">cv. BTx623</strain>
    </source>
</reference>
<evidence type="ECO:0000259" key="10">
    <source>
        <dbReference type="PROSITE" id="PS50863"/>
    </source>
</evidence>
<keyword evidence="4" id="KW-0862">Zinc</keyword>
<reference evidence="12 13" key="1">
    <citation type="journal article" date="2009" name="Nature">
        <title>The Sorghum bicolor genome and the diversification of grasses.</title>
        <authorList>
            <person name="Paterson A.H."/>
            <person name="Bowers J.E."/>
            <person name="Bruggmann R."/>
            <person name="Dubchak I."/>
            <person name="Grimwood J."/>
            <person name="Gundlach H."/>
            <person name="Haberer G."/>
            <person name="Hellsten U."/>
            <person name="Mitros T."/>
            <person name="Poliakov A."/>
            <person name="Schmutz J."/>
            <person name="Spannagl M."/>
            <person name="Tang H."/>
            <person name="Wang X."/>
            <person name="Wicker T."/>
            <person name="Bharti A.K."/>
            <person name="Chapman J."/>
            <person name="Feltus F.A."/>
            <person name="Gowik U."/>
            <person name="Grigoriev I.V."/>
            <person name="Lyons E."/>
            <person name="Maher C.A."/>
            <person name="Martis M."/>
            <person name="Narechania A."/>
            <person name="Otillar R.P."/>
            <person name="Penning B.W."/>
            <person name="Salamov A.A."/>
            <person name="Wang Y."/>
            <person name="Zhang L."/>
            <person name="Carpita N.C."/>
            <person name="Freeling M."/>
            <person name="Gingle A.R."/>
            <person name="Hash C.T."/>
            <person name="Keller B."/>
            <person name="Klein P."/>
            <person name="Kresovich S."/>
            <person name="McCann M.C."/>
            <person name="Ming R."/>
            <person name="Peterson D.G."/>
            <person name="Mehboob-ur-Rahman"/>
            <person name="Ware D."/>
            <person name="Westhoff P."/>
            <person name="Mayer K.F."/>
            <person name="Messing J."/>
            <person name="Rokhsar D.S."/>
        </authorList>
    </citation>
    <scope>NUCLEOTIDE SEQUENCE [LARGE SCALE GENOMIC DNA]</scope>
    <source>
        <strain evidence="13">cv. BTx623</strain>
    </source>
</reference>
<dbReference type="Gramene" id="KXG36481">
    <property type="protein sequence ID" value="KXG36481"/>
    <property type="gene ID" value="SORBI_3002G339800"/>
</dbReference>
<dbReference type="FunFam" id="2.40.330.10:FF:000006">
    <property type="entry name" value="B3 domain-containing transcription repressor VAL1"/>
    <property type="match status" value="1"/>
</dbReference>
<organism evidence="12 13">
    <name type="scientific">Sorghum bicolor</name>
    <name type="common">Sorghum</name>
    <name type="synonym">Sorghum vulgare</name>
    <dbReference type="NCBI Taxonomy" id="4558"/>
    <lineage>
        <taxon>Eukaryota</taxon>
        <taxon>Viridiplantae</taxon>
        <taxon>Streptophyta</taxon>
        <taxon>Embryophyta</taxon>
        <taxon>Tracheophyta</taxon>
        <taxon>Spermatophyta</taxon>
        <taxon>Magnoliopsida</taxon>
        <taxon>Liliopsida</taxon>
        <taxon>Poales</taxon>
        <taxon>Poaceae</taxon>
        <taxon>PACMAD clade</taxon>
        <taxon>Panicoideae</taxon>
        <taxon>Andropogonodae</taxon>
        <taxon>Andropogoneae</taxon>
        <taxon>Sorghinae</taxon>
        <taxon>Sorghum</taxon>
    </lineage>
</organism>
<reference evidence="12" key="2">
    <citation type="submission" date="2017-02" db="EMBL/GenBank/DDBJ databases">
        <title>WGS assembly of Sorghum bicolor.</title>
        <authorList>
            <person name="Paterson A."/>
            <person name="Mullet J."/>
            <person name="Bowers J."/>
            <person name="Bruggmann R."/>
            <person name="Dubchak I."/>
            <person name="Grimwood J."/>
            <person name="Gundlach H."/>
            <person name="Haberer G."/>
            <person name="Hellsten U."/>
            <person name="Mitros T."/>
            <person name="Poliakov A."/>
            <person name="Schmutz J."/>
            <person name="Spannagl M."/>
            <person name="Tang H."/>
            <person name="Wang X."/>
            <person name="Wicker T."/>
            <person name="Bharti A."/>
            <person name="Chapman J."/>
            <person name="Feltus F."/>
            <person name="Gowik U."/>
            <person name="Grigoriev I."/>
            <person name="Lyons E."/>
            <person name="Maher C."/>
            <person name="Martis M."/>
            <person name="Narechania A."/>
            <person name="Otillar R."/>
            <person name="Penning B."/>
            <person name="Salamov A."/>
            <person name="Wang Y."/>
            <person name="Zhang L."/>
            <person name="Carpita N."/>
            <person name="Freeling M."/>
            <person name="Gingle A."/>
            <person name="Hash C."/>
            <person name="Keller B."/>
            <person name="Klein P."/>
            <person name="Kresovich S."/>
            <person name="Mccann M."/>
            <person name="Ming R."/>
            <person name="Peterson D."/>
            <person name="Rahman M."/>
            <person name="Ware D."/>
            <person name="Westhoff P."/>
            <person name="Mayer K."/>
            <person name="Messing J."/>
            <person name="Sims D."/>
            <person name="Jenkins J."/>
            <person name="Shu S."/>
            <person name="Rokhsar D."/>
        </authorList>
    </citation>
    <scope>NUCLEOTIDE SEQUENCE</scope>
</reference>
<dbReference type="EMBL" id="CM000761">
    <property type="protein sequence ID" value="KXG36480.1"/>
    <property type="molecule type" value="Genomic_DNA"/>
</dbReference>
<sequence length="968" mass="106257">MSSPAPPQQAPPAQPPPPPAAAPPTAVPTTVVSATPISVQLPPIQPKPPPPQPQAQAQQQPPPGSASGPQPPTPAQLLNLGPQPPLYRGPICWNSYCKDPDPNSFGRRGWKVRSGPPYSVYADLCGRCYSQFEQGIYCETFHSEEGGWRNCESCGRRVHCGCIVSIHKYQLRDAGGVDCAKCARSTRAAMAPPSPVWTAPIHTSQNVSDRRDIPVKSWRPPAGQISSQWRQTNLWSMSSVQSDLQQRLAFEFDRPSGSEKLLPGRTFIHAQERKFDDMHDRPTTPVGMNHIIRERDPNGHGQPTNMDPAYSYTLYHRDGSHPNNLHDPSHPGGENDSLSSRKVAMPEASTSADAGFKLDSHHPSNLKDDPPSLSVGLASNFASQNGQKDHIRIAPSQQQAQMASSSLQKQFYSHTVTGYNEFQAQLRNGRPRMDAKARSQLLPRYWPRITDQELQHLSSDSNSVITPLFEKMLSASDAGRIGRLVLPKKCAEAYFPPISQPEGLPLKVQDASGKEWIFQFRFWPNNNSRMYVLEGVTPCIQAMQLQAGDTVTFSRIDPEGKLIMGFRKATNNSSEQEQITKPANGAPATSEANGKVSGADSSPNAAVSRQNKVNIETKSSSPVEQATALKMDKDGLTQKEGPGTASSSPGSVKRKTTNLGQKNKRLRMDNEESMELKITWEEAQELLRPPPKAPSIVIVDGHEFEEYEEPPVLGRKTYFVADKSGSDHQWAQCEDCSKWRKLPIDALLPSKWTCSDNKWDPERSSCEHAQEISMEELAEIIPIKYAKKPKSRMESDAIDASDGLDTLANLAILGEGEALPSQPTTKHPRHRPGCSCIVCIQPPSGKGPKHKQTCTCNVCMTVRRRFRTLMLRREKKATTDTPRKKETGQSSEKVTQAVSTPPVASASATSPPRKADGNADGAEDMAVDHKVTSSPVKNHIDLNIQPDRDDEQSPKSGTAGLLSRDNPS</sequence>
<feature type="compositionally biased region" description="Pro residues" evidence="9">
    <location>
        <begin position="1"/>
        <end position="26"/>
    </location>
</feature>
<dbReference type="PANTHER" id="PTHR46245">
    <property type="entry name" value="B3 DOMAIN-CONTAINING PROTEIN OS07G0563300"/>
    <property type="match status" value="1"/>
</dbReference>
<evidence type="ECO:0000256" key="9">
    <source>
        <dbReference type="SAM" id="MobiDB-lite"/>
    </source>
</evidence>
<dbReference type="SMART" id="SM01019">
    <property type="entry name" value="B3"/>
    <property type="match status" value="1"/>
</dbReference>
<dbReference type="Proteomes" id="UP000000768">
    <property type="component" value="Chromosome 2"/>
</dbReference>
<dbReference type="eggNOG" id="ENOG502QPW7">
    <property type="taxonomic scope" value="Eukaryota"/>
</dbReference>
<feature type="region of interest" description="Disordered" evidence="9">
    <location>
        <begin position="1"/>
        <end position="80"/>
    </location>
</feature>
<feature type="region of interest" description="Disordered" evidence="9">
    <location>
        <begin position="569"/>
        <end position="664"/>
    </location>
</feature>
<feature type="compositionally biased region" description="Polar residues" evidence="9">
    <location>
        <begin position="599"/>
        <end position="624"/>
    </location>
</feature>
<keyword evidence="7" id="KW-0804">Transcription</keyword>